<feature type="signal peptide" evidence="1">
    <location>
        <begin position="1"/>
        <end position="21"/>
    </location>
</feature>
<feature type="chain" id="PRO_5004885067" description="Secreted protein" evidence="1">
    <location>
        <begin position="22"/>
        <end position="71"/>
    </location>
</feature>
<dbReference type="RefSeq" id="XP_007717658.1">
    <property type="nucleotide sequence ID" value="XM_007719468.1"/>
</dbReference>
<evidence type="ECO:0000313" key="3">
    <source>
        <dbReference type="Proteomes" id="UP000053841"/>
    </source>
</evidence>
<evidence type="ECO:0000256" key="1">
    <source>
        <dbReference type="SAM" id="SignalP"/>
    </source>
</evidence>
<keyword evidence="1" id="KW-0732">Signal</keyword>
<dbReference type="HOGENOM" id="CLU_2739657_0_0_1"/>
<proteinExistence type="predicted"/>
<reference evidence="2 3" key="1">
    <citation type="journal article" date="2013" name="PLoS Genet.">
        <title>Comparative genome structure, secondary metabolite, and effector coding capacity across Cochliobolus pathogens.</title>
        <authorList>
            <person name="Condon B.J."/>
            <person name="Leng Y."/>
            <person name="Wu D."/>
            <person name="Bushley K.E."/>
            <person name="Ohm R.A."/>
            <person name="Otillar R."/>
            <person name="Martin J."/>
            <person name="Schackwitz W."/>
            <person name="Grimwood J."/>
            <person name="MohdZainudin N."/>
            <person name="Xue C."/>
            <person name="Wang R."/>
            <person name="Manning V.A."/>
            <person name="Dhillon B."/>
            <person name="Tu Z.J."/>
            <person name="Steffenson B.J."/>
            <person name="Salamov A."/>
            <person name="Sun H."/>
            <person name="Lowry S."/>
            <person name="LaButti K."/>
            <person name="Han J."/>
            <person name="Copeland A."/>
            <person name="Lindquist E."/>
            <person name="Barry K."/>
            <person name="Schmutz J."/>
            <person name="Baker S.E."/>
            <person name="Ciuffetti L.M."/>
            <person name="Grigoriev I.V."/>
            <person name="Zhong S."/>
            <person name="Turgeon B.G."/>
        </authorList>
    </citation>
    <scope>NUCLEOTIDE SEQUENCE [LARGE SCALE GENOMIC DNA]</scope>
    <source>
        <strain evidence="2 3">26-R-13</strain>
    </source>
</reference>
<evidence type="ECO:0008006" key="4">
    <source>
        <dbReference type="Google" id="ProtNLM"/>
    </source>
</evidence>
<accession>W6XLC2</accession>
<evidence type="ECO:0000313" key="2">
    <source>
        <dbReference type="EMBL" id="EUC28037.1"/>
    </source>
</evidence>
<keyword evidence="3" id="KW-1185">Reference proteome</keyword>
<dbReference type="Proteomes" id="UP000053841">
    <property type="component" value="Unassembled WGS sequence"/>
</dbReference>
<gene>
    <name evidence="2" type="ORF">COCCADRAFT_110174</name>
</gene>
<protein>
    <recommendedName>
        <fullName evidence="4">Secreted protein</fullName>
    </recommendedName>
</protein>
<name>W6XLC2_COCC2</name>
<organism evidence="2 3">
    <name type="scientific">Cochliobolus carbonum (strain 26-R-13)</name>
    <name type="common">Maize leaf spot fungus</name>
    <name type="synonym">Bipolaris zeicola</name>
    <dbReference type="NCBI Taxonomy" id="930089"/>
    <lineage>
        <taxon>Eukaryota</taxon>
        <taxon>Fungi</taxon>
        <taxon>Dikarya</taxon>
        <taxon>Ascomycota</taxon>
        <taxon>Pezizomycotina</taxon>
        <taxon>Dothideomycetes</taxon>
        <taxon>Pleosporomycetidae</taxon>
        <taxon>Pleosporales</taxon>
        <taxon>Pleosporineae</taxon>
        <taxon>Pleosporaceae</taxon>
        <taxon>Bipolaris</taxon>
    </lineage>
</organism>
<dbReference type="KEGG" id="bze:COCCADRAFT_110174"/>
<sequence length="71" mass="8033">MIPTFILLFPLVCKLRPSTTGKDSLQDPRYRLRLPAVQSSYNKLSCFWLPSRQGVVHARLDDTVADSIDGK</sequence>
<dbReference type="EMBL" id="KI964849">
    <property type="protein sequence ID" value="EUC28037.1"/>
    <property type="molecule type" value="Genomic_DNA"/>
</dbReference>
<dbReference type="GeneID" id="19144048"/>
<dbReference type="AlphaFoldDB" id="W6XLC2"/>